<gene>
    <name evidence="1" type="ORF">STOKER_32</name>
</gene>
<dbReference type="EMBL" id="OL539464">
    <property type="protein sequence ID" value="UGO53779.1"/>
    <property type="molecule type" value="Genomic_DNA"/>
</dbReference>
<sequence>MLVLKTKNAFTDIAEYDSFTPNWNATGLMAGELFPFAPLGSPLEPSNVKPQVVGNPVKEDGKPNYLFDPNGNTAKLNVKIPAQQEFTVIGFVDLQNNTKQRLLISGYYGGANPGVSFAVDEINRVVSFTGVEKDDGTKTTQVLPLPGVSINKPVMLVGRYSAANKVTRFESVTDGVHVKAGLVAGFKAHYRGTGDMIVGGGGINWGNPTAPLPKSALSGYLMFNRILSDDDIVAIRGWVNDNIKTLYPGVAY</sequence>
<name>A0AC61TQS7_9CAUD</name>
<dbReference type="Proteomes" id="UP000828796">
    <property type="component" value="Segment"/>
</dbReference>
<proteinExistence type="predicted"/>
<accession>A0AC61TQS7</accession>
<protein>
    <submittedName>
        <fullName evidence="1">Uncharacterized protein</fullName>
    </submittedName>
</protein>
<evidence type="ECO:0000313" key="1">
    <source>
        <dbReference type="EMBL" id="UGO53779.1"/>
    </source>
</evidence>
<keyword evidence="2" id="KW-1185">Reference proteome</keyword>
<reference evidence="1" key="1">
    <citation type="submission" date="2021-10" db="EMBL/GenBank/DDBJ databases">
        <authorList>
            <person name="Tyson S."/>
            <person name="Davis R."/>
            <person name="Hanis T."/>
            <person name="Alger T."/>
            <person name="Sharma R."/>
            <person name="Melhado E."/>
            <person name="Brundage B."/>
            <person name="Thurgood T."/>
            <person name="Sharma R."/>
            <person name="Grose J."/>
        </authorList>
    </citation>
    <scope>NUCLEOTIDE SEQUENCE</scope>
</reference>
<evidence type="ECO:0000313" key="2">
    <source>
        <dbReference type="Proteomes" id="UP000828796"/>
    </source>
</evidence>
<organism evidence="1 2">
    <name type="scientific">Serratia phage vB_SmaS_Stoker</name>
    <dbReference type="NCBI Taxonomy" id="2902692"/>
    <lineage>
        <taxon>Viruses</taxon>
        <taxon>Duplodnaviria</taxon>
        <taxon>Heunggongvirae</taxon>
        <taxon>Uroviricota</taxon>
        <taxon>Caudoviricetes</taxon>
        <taxon>Bonzeevirus</taxon>
        <taxon>Bonzeevirus stocker</taxon>
    </lineage>
</organism>